<dbReference type="Proteomes" id="UP000692954">
    <property type="component" value="Unassembled WGS sequence"/>
</dbReference>
<dbReference type="OrthoDB" id="1716625at2759"/>
<evidence type="ECO:0000313" key="3">
    <source>
        <dbReference type="EMBL" id="CAD8070370.1"/>
    </source>
</evidence>
<feature type="domain" description="PX" evidence="2">
    <location>
        <begin position="386"/>
        <end position="504"/>
    </location>
</feature>
<reference evidence="3" key="1">
    <citation type="submission" date="2021-01" db="EMBL/GenBank/DDBJ databases">
        <authorList>
            <consortium name="Genoscope - CEA"/>
            <person name="William W."/>
        </authorList>
    </citation>
    <scope>NUCLEOTIDE SEQUENCE</scope>
</reference>
<protein>
    <recommendedName>
        <fullName evidence="5">DH domain-containing protein</fullName>
    </recommendedName>
</protein>
<sequence>MQQSNKQPNQITPTQEIPVKVKRAAKQLQRWFKCKQDVKAYQKLKKNHRYRKNVILEIYNTEKQYVNDIKILSEKVLVVAQQYINQENIKTIFMNCNQISQWNQEFLKALELGFQGYIGNAKDMYKPYWIVFEANTKQLMNVRCKGFRCYFDYCSQFSKSNQLIDKLKQSDQKFKQFLTLINPELRGMDLSSFLVKPVQRLPKYILLFKDLEKHTEEDHPDLKNIKYLHKYFRDINEENNKSIDIYIGRLQISELCDQFKLNKSDLLSDPQRIYKFEEKLNIIQANKEFVVQVHALSDILIVIHDNKQINQVKLDSLSFVKDQPDTKYFSNLFQIVGVGEVLQCFSESLSIKKKAIELFEKLIQLNREQECQKELKSGKLIFMRFPVQVVVVGTEERNFQSFQKHTQYITQISINKVYQNLFVRYSEIENMYQKYSKKYPTIEFPKFPNQSWLTYQKTKSIEERKFVIEGFLQTLLQSKETQGDNQILNDLKLPFNFFQLPQIVLDQQKSIFSKYNTSLDGLEELKIQGVLIDKLKNSAGEILKAVCIEKESRKKSIAEVQPNRVVIWQQKYNTEPNMKRVNITMPDGTITEIGVDDKAKVSEVLPFVAGQNQLVYFKDFRLYLIDQLKKPRLLDDDEVISKAYDDEYQNNHGWLNKLEQILTASNTDVIIKMRKYLYMPLQLEEFDYREDPIRLIYLGFSILEDVYEGKYYLGFKDYCLFAALYYHIKYHERIEISLNTLQLDKITKVIPSDVYSGKSDSEWKDFTMECIISLNQELNRISSLNRIEKLQKKENSQSKFADKRCLAALVIINASLTFTQGSMAIFQVQTYEQTQIYFKQIGMEVHATMYLGFSAYKIYFLNPQKKIKFRELDYNKVNWVISYPNQIIFNFENFKEPLRFDTFQSYEIKLLVEQYKDIYKFNQEYNLENLFHIDQQQSTKE</sequence>
<evidence type="ECO:0000313" key="4">
    <source>
        <dbReference type="Proteomes" id="UP000692954"/>
    </source>
</evidence>
<dbReference type="InterPro" id="IPR001683">
    <property type="entry name" value="PX_dom"/>
</dbReference>
<evidence type="ECO:0000259" key="2">
    <source>
        <dbReference type="PROSITE" id="PS50195"/>
    </source>
</evidence>
<gene>
    <name evidence="3" type="ORF">PSON_ATCC_30995.1.T0260355</name>
</gene>
<dbReference type="PANTHER" id="PTHR12673:SF159">
    <property type="entry name" value="LD03170P"/>
    <property type="match status" value="1"/>
</dbReference>
<comment type="caution">
    <text evidence="3">The sequence shown here is derived from an EMBL/GenBank/DDBJ whole genome shotgun (WGS) entry which is preliminary data.</text>
</comment>
<dbReference type="GO" id="GO:0035091">
    <property type="term" value="F:phosphatidylinositol binding"/>
    <property type="evidence" value="ECO:0007669"/>
    <property type="project" value="InterPro"/>
</dbReference>
<proteinExistence type="predicted"/>
<dbReference type="PROSITE" id="PS50010">
    <property type="entry name" value="DH_2"/>
    <property type="match status" value="1"/>
</dbReference>
<dbReference type="Pfam" id="PF00787">
    <property type="entry name" value="PX"/>
    <property type="match status" value="1"/>
</dbReference>
<keyword evidence="4" id="KW-1185">Reference proteome</keyword>
<dbReference type="SMART" id="SM00325">
    <property type="entry name" value="RhoGEF"/>
    <property type="match status" value="1"/>
</dbReference>
<name>A0A8S1LQQ6_9CILI</name>
<dbReference type="PANTHER" id="PTHR12673">
    <property type="entry name" value="FACIOGENITAL DYSPLASIA PROTEIN"/>
    <property type="match status" value="1"/>
</dbReference>
<evidence type="ECO:0008006" key="5">
    <source>
        <dbReference type="Google" id="ProtNLM"/>
    </source>
</evidence>
<dbReference type="EMBL" id="CAJJDN010000026">
    <property type="protein sequence ID" value="CAD8070370.1"/>
    <property type="molecule type" value="Genomic_DNA"/>
</dbReference>
<dbReference type="InterPro" id="IPR051092">
    <property type="entry name" value="FYVE_RhoGEF_PH"/>
</dbReference>
<dbReference type="GO" id="GO:0005085">
    <property type="term" value="F:guanyl-nucleotide exchange factor activity"/>
    <property type="evidence" value="ECO:0007669"/>
    <property type="project" value="InterPro"/>
</dbReference>
<dbReference type="Pfam" id="PF00621">
    <property type="entry name" value="RhoGEF"/>
    <property type="match status" value="1"/>
</dbReference>
<dbReference type="PROSITE" id="PS50195">
    <property type="entry name" value="PX"/>
    <property type="match status" value="1"/>
</dbReference>
<dbReference type="GO" id="GO:0005737">
    <property type="term" value="C:cytoplasm"/>
    <property type="evidence" value="ECO:0007669"/>
    <property type="project" value="TreeGrafter"/>
</dbReference>
<evidence type="ECO:0000259" key="1">
    <source>
        <dbReference type="PROSITE" id="PS50010"/>
    </source>
</evidence>
<organism evidence="3 4">
    <name type="scientific">Paramecium sonneborni</name>
    <dbReference type="NCBI Taxonomy" id="65129"/>
    <lineage>
        <taxon>Eukaryota</taxon>
        <taxon>Sar</taxon>
        <taxon>Alveolata</taxon>
        <taxon>Ciliophora</taxon>
        <taxon>Intramacronucleata</taxon>
        <taxon>Oligohymenophorea</taxon>
        <taxon>Peniculida</taxon>
        <taxon>Parameciidae</taxon>
        <taxon>Paramecium</taxon>
    </lineage>
</organism>
<dbReference type="AlphaFoldDB" id="A0A8S1LQQ6"/>
<feature type="domain" description="DH" evidence="1">
    <location>
        <begin position="50"/>
        <end position="242"/>
    </location>
</feature>
<dbReference type="InterPro" id="IPR000219">
    <property type="entry name" value="DH_dom"/>
</dbReference>
<dbReference type="CDD" id="cd00160">
    <property type="entry name" value="RhoGEF"/>
    <property type="match status" value="1"/>
</dbReference>
<accession>A0A8S1LQQ6</accession>